<dbReference type="AlphaFoldDB" id="A0A4C1X682"/>
<gene>
    <name evidence="1" type="ORF">EVAR_103237_1</name>
</gene>
<sequence length="141" mass="15419">MGRAYGAPCSGAGTQKVVTRLRQLPNHSLNYSPPLILLKFRAPPGLRGLNTRRVGYGLLFGASSGRLPFAWQKTFRRIDSTYKGQTKSLESRWSPSLLEPKPSMTARCGLEAAEECYQLRDDNIGTSGLTNSPRNGASGFN</sequence>
<protein>
    <submittedName>
        <fullName evidence="1">Uncharacterized protein</fullName>
    </submittedName>
</protein>
<evidence type="ECO:0000313" key="2">
    <source>
        <dbReference type="Proteomes" id="UP000299102"/>
    </source>
</evidence>
<keyword evidence="2" id="KW-1185">Reference proteome</keyword>
<name>A0A4C1X682_EUMVA</name>
<comment type="caution">
    <text evidence="1">The sequence shown here is derived from an EMBL/GenBank/DDBJ whole genome shotgun (WGS) entry which is preliminary data.</text>
</comment>
<reference evidence="1 2" key="1">
    <citation type="journal article" date="2019" name="Commun. Biol.">
        <title>The bagworm genome reveals a unique fibroin gene that provides high tensile strength.</title>
        <authorList>
            <person name="Kono N."/>
            <person name="Nakamura H."/>
            <person name="Ohtoshi R."/>
            <person name="Tomita M."/>
            <person name="Numata K."/>
            <person name="Arakawa K."/>
        </authorList>
    </citation>
    <scope>NUCLEOTIDE SEQUENCE [LARGE SCALE GENOMIC DNA]</scope>
</reference>
<proteinExistence type="predicted"/>
<dbReference type="Proteomes" id="UP000299102">
    <property type="component" value="Unassembled WGS sequence"/>
</dbReference>
<accession>A0A4C1X682</accession>
<evidence type="ECO:0000313" key="1">
    <source>
        <dbReference type="EMBL" id="GBP59281.1"/>
    </source>
</evidence>
<dbReference type="EMBL" id="BGZK01000757">
    <property type="protein sequence ID" value="GBP59281.1"/>
    <property type="molecule type" value="Genomic_DNA"/>
</dbReference>
<organism evidence="1 2">
    <name type="scientific">Eumeta variegata</name>
    <name type="common">Bagworm moth</name>
    <name type="synonym">Eumeta japonica</name>
    <dbReference type="NCBI Taxonomy" id="151549"/>
    <lineage>
        <taxon>Eukaryota</taxon>
        <taxon>Metazoa</taxon>
        <taxon>Ecdysozoa</taxon>
        <taxon>Arthropoda</taxon>
        <taxon>Hexapoda</taxon>
        <taxon>Insecta</taxon>
        <taxon>Pterygota</taxon>
        <taxon>Neoptera</taxon>
        <taxon>Endopterygota</taxon>
        <taxon>Lepidoptera</taxon>
        <taxon>Glossata</taxon>
        <taxon>Ditrysia</taxon>
        <taxon>Tineoidea</taxon>
        <taxon>Psychidae</taxon>
        <taxon>Oiketicinae</taxon>
        <taxon>Eumeta</taxon>
    </lineage>
</organism>